<keyword evidence="2" id="KW-1133">Transmembrane helix</keyword>
<feature type="region of interest" description="Disordered" evidence="1">
    <location>
        <begin position="1"/>
        <end position="39"/>
    </location>
</feature>
<evidence type="ECO:0000256" key="1">
    <source>
        <dbReference type="SAM" id="MobiDB-lite"/>
    </source>
</evidence>
<protein>
    <submittedName>
        <fullName evidence="3">Uncharacterized protein</fullName>
    </submittedName>
</protein>
<reference evidence="3 4" key="1">
    <citation type="journal article" date="2021" name="Elife">
        <title>Chloroplast acquisition without the gene transfer in kleptoplastic sea slugs, Plakobranchus ocellatus.</title>
        <authorList>
            <person name="Maeda T."/>
            <person name="Takahashi S."/>
            <person name="Yoshida T."/>
            <person name="Shimamura S."/>
            <person name="Takaki Y."/>
            <person name="Nagai Y."/>
            <person name="Toyoda A."/>
            <person name="Suzuki Y."/>
            <person name="Arimoto A."/>
            <person name="Ishii H."/>
            <person name="Satoh N."/>
            <person name="Nishiyama T."/>
            <person name="Hasebe M."/>
            <person name="Maruyama T."/>
            <person name="Minagawa J."/>
            <person name="Obokata J."/>
            <person name="Shigenobu S."/>
        </authorList>
    </citation>
    <scope>NUCLEOTIDE SEQUENCE [LARGE SCALE GENOMIC DNA]</scope>
</reference>
<dbReference type="Proteomes" id="UP000735302">
    <property type="component" value="Unassembled WGS sequence"/>
</dbReference>
<organism evidence="3 4">
    <name type="scientific">Plakobranchus ocellatus</name>
    <dbReference type="NCBI Taxonomy" id="259542"/>
    <lineage>
        <taxon>Eukaryota</taxon>
        <taxon>Metazoa</taxon>
        <taxon>Spiralia</taxon>
        <taxon>Lophotrochozoa</taxon>
        <taxon>Mollusca</taxon>
        <taxon>Gastropoda</taxon>
        <taxon>Heterobranchia</taxon>
        <taxon>Euthyneura</taxon>
        <taxon>Panpulmonata</taxon>
        <taxon>Sacoglossa</taxon>
        <taxon>Placobranchoidea</taxon>
        <taxon>Plakobranchidae</taxon>
        <taxon>Plakobranchus</taxon>
    </lineage>
</organism>
<keyword evidence="4" id="KW-1185">Reference proteome</keyword>
<feature type="compositionally biased region" description="Acidic residues" evidence="1">
    <location>
        <begin position="1"/>
        <end position="19"/>
    </location>
</feature>
<keyword evidence="2" id="KW-0812">Transmembrane</keyword>
<accession>A0AAV4C973</accession>
<gene>
    <name evidence="3" type="ORF">PoB_005441200</name>
</gene>
<evidence type="ECO:0000256" key="2">
    <source>
        <dbReference type="SAM" id="Phobius"/>
    </source>
</evidence>
<evidence type="ECO:0000313" key="3">
    <source>
        <dbReference type="EMBL" id="GFO27907.1"/>
    </source>
</evidence>
<proteinExistence type="predicted"/>
<comment type="caution">
    <text evidence="3">The sequence shown here is derived from an EMBL/GenBank/DDBJ whole genome shotgun (WGS) entry which is preliminary data.</text>
</comment>
<feature type="transmembrane region" description="Helical" evidence="2">
    <location>
        <begin position="42"/>
        <end position="64"/>
    </location>
</feature>
<dbReference type="AlphaFoldDB" id="A0AAV4C973"/>
<name>A0AAV4C973_9GAST</name>
<evidence type="ECO:0000313" key="4">
    <source>
        <dbReference type="Proteomes" id="UP000735302"/>
    </source>
</evidence>
<feature type="compositionally biased region" description="Acidic residues" evidence="1">
    <location>
        <begin position="30"/>
        <end position="39"/>
    </location>
</feature>
<dbReference type="EMBL" id="BLXT01005980">
    <property type="protein sequence ID" value="GFO27907.1"/>
    <property type="molecule type" value="Genomic_DNA"/>
</dbReference>
<keyword evidence="2" id="KW-0472">Membrane</keyword>
<sequence>MMIMVDEEDDHGDDDDIYDNDGGGGGGSGGDDDNDDDDDDDYNMMVMMLTTMIMMIMTMAMVVVRSIWLGLLPLTWSIRYLWREIFLLVDSFPGPALEAGKEEKREGGSVNKCRGSTNGCSSFSCN</sequence>